<evidence type="ECO:0000256" key="1">
    <source>
        <dbReference type="SAM" id="Phobius"/>
    </source>
</evidence>
<gene>
    <name evidence="2" type="ORF">JD276_05705</name>
</gene>
<keyword evidence="1" id="KW-1133">Transmembrane helix</keyword>
<evidence type="ECO:0000313" key="3">
    <source>
        <dbReference type="Proteomes" id="UP000608530"/>
    </source>
</evidence>
<keyword evidence="1" id="KW-0472">Membrane</keyword>
<comment type="caution">
    <text evidence="2">The sequence shown here is derived from an EMBL/GenBank/DDBJ whole genome shotgun (WGS) entry which is preliminary data.</text>
</comment>
<evidence type="ECO:0000313" key="2">
    <source>
        <dbReference type="EMBL" id="MBK0418527.1"/>
    </source>
</evidence>
<feature type="transmembrane region" description="Helical" evidence="1">
    <location>
        <begin position="6"/>
        <end position="23"/>
    </location>
</feature>
<sequence length="58" mass="5732">MSTDTWQIAAVVAMVASLPLLAWAGNAEALAGGVAGGAVFTVGAAALTVLRFAPTEED</sequence>
<proteinExistence type="predicted"/>
<protein>
    <submittedName>
        <fullName evidence="2">Uncharacterized protein</fullName>
    </submittedName>
</protein>
<dbReference type="AlphaFoldDB" id="A0A934Q806"/>
<accession>A0A934Q806</accession>
<dbReference type="RefSeq" id="WP_200114718.1">
    <property type="nucleotide sequence ID" value="NZ_JAEHOH010000006.1"/>
</dbReference>
<dbReference type="EMBL" id="JAEHOH010000006">
    <property type="protein sequence ID" value="MBK0418527.1"/>
    <property type="molecule type" value="Genomic_DNA"/>
</dbReference>
<keyword evidence="3" id="KW-1185">Reference proteome</keyword>
<reference evidence="2" key="1">
    <citation type="submission" date="2020-12" db="EMBL/GenBank/DDBJ databases">
        <title>Leucobacter sp. CAS1, isolated from Chromium sludge.</title>
        <authorList>
            <person name="Xu Z."/>
        </authorList>
    </citation>
    <scope>NUCLEOTIDE SEQUENCE</scope>
    <source>
        <strain evidence="2">CSA1</strain>
    </source>
</reference>
<dbReference type="Proteomes" id="UP000608530">
    <property type="component" value="Unassembled WGS sequence"/>
</dbReference>
<feature type="transmembrane region" description="Helical" evidence="1">
    <location>
        <begin position="30"/>
        <end position="53"/>
    </location>
</feature>
<name>A0A934Q806_9MICO</name>
<keyword evidence="1" id="KW-0812">Transmembrane</keyword>
<organism evidence="2 3">
    <name type="scientific">Leucobacter chromiisoli</name>
    <dbReference type="NCBI Taxonomy" id="2796471"/>
    <lineage>
        <taxon>Bacteria</taxon>
        <taxon>Bacillati</taxon>
        <taxon>Actinomycetota</taxon>
        <taxon>Actinomycetes</taxon>
        <taxon>Micrococcales</taxon>
        <taxon>Microbacteriaceae</taxon>
        <taxon>Leucobacter</taxon>
    </lineage>
</organism>